<dbReference type="STRING" id="1770053.SAMN05216551_11432"/>
<evidence type="ECO:0000313" key="4">
    <source>
        <dbReference type="Proteomes" id="UP000243719"/>
    </source>
</evidence>
<proteinExistence type="predicted"/>
<evidence type="ECO:0000256" key="1">
    <source>
        <dbReference type="SAM" id="Phobius"/>
    </source>
</evidence>
<gene>
    <name evidence="3" type="ORF">SAMN05216551_11432</name>
</gene>
<keyword evidence="1" id="KW-0472">Membrane</keyword>
<keyword evidence="1" id="KW-0812">Transmembrane</keyword>
<feature type="transmembrane region" description="Helical" evidence="1">
    <location>
        <begin position="6"/>
        <end position="28"/>
    </location>
</feature>
<dbReference type="GO" id="GO:0016020">
    <property type="term" value="C:membrane"/>
    <property type="evidence" value="ECO:0007669"/>
    <property type="project" value="InterPro"/>
</dbReference>
<dbReference type="RefSeq" id="WP_091912255.1">
    <property type="nucleotide sequence ID" value="NZ_FNLO01000014.1"/>
</dbReference>
<keyword evidence="1" id="KW-1133">Transmembrane helix</keyword>
<feature type="transmembrane region" description="Helical" evidence="1">
    <location>
        <begin position="84"/>
        <end position="101"/>
    </location>
</feature>
<feature type="transmembrane region" description="Helical" evidence="1">
    <location>
        <begin position="131"/>
        <end position="149"/>
    </location>
</feature>
<feature type="domain" description="Copper resistance protein D" evidence="2">
    <location>
        <begin position="49"/>
        <end position="147"/>
    </location>
</feature>
<sequence>MAYAVPIAVFLHLVGVIVWVGGMTLAHFCLRPALADLSPQLRLPVAEGVFSRFFNLVGTAIILILLSGGYLFPKFGGAQAPWPVHAMVVIGIVMMLIYGHIRFATFPKLRRAVQAQKWPEGAIALGRIRRLVVVNLVLGYVTVALATLAR</sequence>
<protein>
    <submittedName>
        <fullName evidence="3">Uncharacterized membrane protein</fullName>
    </submittedName>
</protein>
<accession>A0A1H2PVI1</accession>
<evidence type="ECO:0000259" key="2">
    <source>
        <dbReference type="Pfam" id="PF05425"/>
    </source>
</evidence>
<dbReference type="OrthoDB" id="8419862at2"/>
<dbReference type="AlphaFoldDB" id="A0A1H2PVI1"/>
<dbReference type="InterPro" id="IPR008457">
    <property type="entry name" value="Cu-R_CopD_dom"/>
</dbReference>
<keyword evidence="4" id="KW-1185">Reference proteome</keyword>
<dbReference type="EMBL" id="FNLO01000014">
    <property type="protein sequence ID" value="SDV50925.1"/>
    <property type="molecule type" value="Genomic_DNA"/>
</dbReference>
<reference evidence="4" key="1">
    <citation type="submission" date="2016-09" db="EMBL/GenBank/DDBJ databases">
        <authorList>
            <person name="Varghese N."/>
            <person name="Submissions S."/>
        </authorList>
    </citation>
    <scope>NUCLEOTIDE SEQUENCE [LARGE SCALE GENOMIC DNA]</scope>
    <source>
        <strain evidence="4">JS23</strain>
    </source>
</reference>
<evidence type="ECO:0000313" key="3">
    <source>
        <dbReference type="EMBL" id="SDV50925.1"/>
    </source>
</evidence>
<dbReference type="Proteomes" id="UP000243719">
    <property type="component" value="Unassembled WGS sequence"/>
</dbReference>
<dbReference type="Pfam" id="PF05425">
    <property type="entry name" value="CopD"/>
    <property type="match status" value="1"/>
</dbReference>
<organism evidence="3 4">
    <name type="scientific">Chitinasiproducens palmae</name>
    <dbReference type="NCBI Taxonomy" id="1770053"/>
    <lineage>
        <taxon>Bacteria</taxon>
        <taxon>Pseudomonadati</taxon>
        <taxon>Pseudomonadota</taxon>
        <taxon>Betaproteobacteria</taxon>
        <taxon>Burkholderiales</taxon>
        <taxon>Burkholderiaceae</taxon>
        <taxon>Chitinasiproducens</taxon>
    </lineage>
</organism>
<name>A0A1H2PVI1_9BURK</name>
<feature type="transmembrane region" description="Helical" evidence="1">
    <location>
        <begin position="49"/>
        <end position="72"/>
    </location>
</feature>